<dbReference type="EMBL" id="BKCJ011213579">
    <property type="protein sequence ID" value="GFD04709.1"/>
    <property type="molecule type" value="Genomic_DNA"/>
</dbReference>
<organism evidence="1">
    <name type="scientific">Tanacetum cinerariifolium</name>
    <name type="common">Dalmatian daisy</name>
    <name type="synonym">Chrysanthemum cinerariifolium</name>
    <dbReference type="NCBI Taxonomy" id="118510"/>
    <lineage>
        <taxon>Eukaryota</taxon>
        <taxon>Viridiplantae</taxon>
        <taxon>Streptophyta</taxon>
        <taxon>Embryophyta</taxon>
        <taxon>Tracheophyta</taxon>
        <taxon>Spermatophyta</taxon>
        <taxon>Magnoliopsida</taxon>
        <taxon>eudicotyledons</taxon>
        <taxon>Gunneridae</taxon>
        <taxon>Pentapetalae</taxon>
        <taxon>asterids</taxon>
        <taxon>campanulids</taxon>
        <taxon>Asterales</taxon>
        <taxon>Asteraceae</taxon>
        <taxon>Asteroideae</taxon>
        <taxon>Anthemideae</taxon>
        <taxon>Anthemidinae</taxon>
        <taxon>Tanacetum</taxon>
    </lineage>
</organism>
<proteinExistence type="predicted"/>
<accession>A0A699T5L9</accession>
<reference evidence="1" key="1">
    <citation type="journal article" date="2019" name="Sci. Rep.">
        <title>Draft genome of Tanacetum cinerariifolium, the natural source of mosquito coil.</title>
        <authorList>
            <person name="Yamashiro T."/>
            <person name="Shiraishi A."/>
            <person name="Satake H."/>
            <person name="Nakayama K."/>
        </authorList>
    </citation>
    <scope>NUCLEOTIDE SEQUENCE</scope>
</reference>
<sequence>MDIPQTSLDPCVSPPIPPGCTIVPSAETYRLQTFVAIVNLPATTQGYYAEWTDGSRNNDADGDRLVYSFGRPYNVAALPTTFTPPPAGVIYAAGYTPTTPLGTAGGNYASINPNTGIAKFWVTGLIGDKYVVAV</sequence>
<name>A0A699T5L9_TANCI</name>
<protein>
    <submittedName>
        <fullName evidence="1">Uncharacterized protein</fullName>
    </submittedName>
</protein>
<evidence type="ECO:0000313" key="1">
    <source>
        <dbReference type="EMBL" id="GFD04709.1"/>
    </source>
</evidence>
<gene>
    <name evidence="1" type="ORF">Tci_876678</name>
</gene>
<comment type="caution">
    <text evidence="1">The sequence shown here is derived from an EMBL/GenBank/DDBJ whole genome shotgun (WGS) entry which is preliminary data.</text>
</comment>
<feature type="non-terminal residue" evidence="1">
    <location>
        <position position="134"/>
    </location>
</feature>
<dbReference type="AlphaFoldDB" id="A0A699T5L9"/>